<proteinExistence type="predicted"/>
<protein>
    <submittedName>
        <fullName evidence="3">Uncharacterized protein</fullName>
    </submittedName>
</protein>
<comment type="caution">
    <text evidence="3">The sequence shown here is derived from an EMBL/GenBank/DDBJ whole genome shotgun (WGS) entry which is preliminary data.</text>
</comment>
<feature type="region of interest" description="Disordered" evidence="2">
    <location>
        <begin position="129"/>
        <end position="191"/>
    </location>
</feature>
<accession>A0ABQ8UPB7</accession>
<keyword evidence="4" id="KW-1185">Reference proteome</keyword>
<evidence type="ECO:0000313" key="3">
    <source>
        <dbReference type="EMBL" id="KAJ4460297.1"/>
    </source>
</evidence>
<feature type="region of interest" description="Disordered" evidence="2">
    <location>
        <begin position="277"/>
        <end position="370"/>
    </location>
</feature>
<feature type="compositionally biased region" description="Low complexity" evidence="2">
    <location>
        <begin position="283"/>
        <end position="297"/>
    </location>
</feature>
<feature type="compositionally biased region" description="Pro residues" evidence="2">
    <location>
        <begin position="298"/>
        <end position="319"/>
    </location>
</feature>
<gene>
    <name evidence="3" type="ORF">PAPYR_3705</name>
</gene>
<dbReference type="Proteomes" id="UP001141327">
    <property type="component" value="Unassembled WGS sequence"/>
</dbReference>
<evidence type="ECO:0000256" key="2">
    <source>
        <dbReference type="SAM" id="MobiDB-lite"/>
    </source>
</evidence>
<evidence type="ECO:0000313" key="4">
    <source>
        <dbReference type="Proteomes" id="UP001141327"/>
    </source>
</evidence>
<dbReference type="EMBL" id="JAPMOS010000014">
    <property type="protein sequence ID" value="KAJ4460297.1"/>
    <property type="molecule type" value="Genomic_DNA"/>
</dbReference>
<name>A0ABQ8UPB7_9EUKA</name>
<organism evidence="3 4">
    <name type="scientific">Paratrimastix pyriformis</name>
    <dbReference type="NCBI Taxonomy" id="342808"/>
    <lineage>
        <taxon>Eukaryota</taxon>
        <taxon>Metamonada</taxon>
        <taxon>Preaxostyla</taxon>
        <taxon>Paratrimastigidae</taxon>
        <taxon>Paratrimastix</taxon>
    </lineage>
</organism>
<evidence type="ECO:0000256" key="1">
    <source>
        <dbReference type="SAM" id="Coils"/>
    </source>
</evidence>
<feature type="coiled-coil region" evidence="1">
    <location>
        <begin position="12"/>
        <end position="46"/>
    </location>
</feature>
<feature type="compositionally biased region" description="Pro residues" evidence="2">
    <location>
        <begin position="134"/>
        <end position="152"/>
    </location>
</feature>
<sequence length="403" mass="41569">MSSPWDLVVTRVDEMRCALSSINVQIAQLQNDVTKIQAEMTRSFRELRGSILWNSDSPPTATVVPPPLAYSGPPIMPVSTLPVQTTPFLPLAASAPTPASALALLPSTSALIPPSTSTARPLPADAGMAGYVAPAPPPPPRQQPGPTAPTPSVPLGAPVLVGSEADPADPEGYVEGPLPPDLSGSSSGTRPATSLLHEMVARNATCLPKKPEYQFTQAASSSEVCLRGDHGIIPPFDGWATRAKSKKNAQHYASGFALCCLYGVATYQEAVSLAEKGTPPKKTAVSAPIAPSTSTAPPTAPKVPAAPNPQPTPGPPPASPRKRAAAAASPPEEPPAPEATPHKRPREGEEPSPKEGRGEAGLVPPSGDFDALGRRMVAALGPPALARLEAIRALEESRPPSPP</sequence>
<feature type="compositionally biased region" description="Basic and acidic residues" evidence="2">
    <location>
        <begin position="346"/>
        <end position="358"/>
    </location>
</feature>
<keyword evidence="1" id="KW-0175">Coiled coil</keyword>
<dbReference type="PRINTS" id="PR01217">
    <property type="entry name" value="PRICHEXTENSN"/>
</dbReference>
<reference evidence="3" key="1">
    <citation type="journal article" date="2022" name="bioRxiv">
        <title>Genomics of Preaxostyla Flagellates Illuminates Evolutionary Transitions and the Path Towards Mitochondrial Loss.</title>
        <authorList>
            <person name="Novak L.V.F."/>
            <person name="Treitli S.C."/>
            <person name="Pyrih J."/>
            <person name="Halakuc P."/>
            <person name="Pipaliya S.V."/>
            <person name="Vacek V."/>
            <person name="Brzon O."/>
            <person name="Soukal P."/>
            <person name="Eme L."/>
            <person name="Dacks J.B."/>
            <person name="Karnkowska A."/>
            <person name="Elias M."/>
            <person name="Hampl V."/>
        </authorList>
    </citation>
    <scope>NUCLEOTIDE SEQUENCE</scope>
    <source>
        <strain evidence="3">RCP-MX</strain>
    </source>
</reference>